<feature type="binding site" evidence="10">
    <location>
        <position position="18"/>
    </location>
    <ligand>
        <name>Fe cation</name>
        <dbReference type="ChEBI" id="CHEBI:24875"/>
        <label>1</label>
    </ligand>
</feature>
<dbReference type="Pfam" id="PF00210">
    <property type="entry name" value="Ferritin"/>
    <property type="match status" value="1"/>
</dbReference>
<evidence type="ECO:0000313" key="13">
    <source>
        <dbReference type="EMBL" id="SNX95003.1"/>
    </source>
</evidence>
<comment type="catalytic activity">
    <reaction evidence="7">
        <text>Fe(2+)(in) = Fe(2+)(out)</text>
        <dbReference type="Rhea" id="RHEA:28486"/>
        <dbReference type="ChEBI" id="CHEBI:29033"/>
    </reaction>
</comment>
<feature type="binding site" evidence="10">
    <location>
        <position position="54"/>
    </location>
    <ligand>
        <name>Fe cation</name>
        <dbReference type="ChEBI" id="CHEBI:24875"/>
        <label>1</label>
    </ligand>
</feature>
<keyword evidence="3 9" id="KW-0409">Iron storage</keyword>
<feature type="binding site" evidence="10">
    <location>
        <position position="127"/>
    </location>
    <ligand>
        <name>Fe cation</name>
        <dbReference type="ChEBI" id="CHEBI:24875"/>
        <label>2</label>
    </ligand>
</feature>
<evidence type="ECO:0000256" key="6">
    <source>
        <dbReference type="ARBA" id="ARBA00023004"/>
    </source>
</evidence>
<evidence type="ECO:0000256" key="10">
    <source>
        <dbReference type="PIRSR" id="PIRSR002560-1"/>
    </source>
</evidence>
<dbReference type="GO" id="GO:0005829">
    <property type="term" value="C:cytosol"/>
    <property type="evidence" value="ECO:0007669"/>
    <property type="project" value="TreeGrafter"/>
</dbReference>
<feature type="binding site" evidence="10">
    <location>
        <position position="130"/>
    </location>
    <ligand>
        <name>Fe cation</name>
        <dbReference type="ChEBI" id="CHEBI:24875"/>
        <label>2</label>
    </ligand>
</feature>
<comment type="catalytic activity">
    <reaction evidence="8 9">
        <text>4 Fe(2+) + O2 + 4 H(+) = 4 Fe(3+) + 2 H2O</text>
        <dbReference type="Rhea" id="RHEA:11148"/>
        <dbReference type="ChEBI" id="CHEBI:15377"/>
        <dbReference type="ChEBI" id="CHEBI:15378"/>
        <dbReference type="ChEBI" id="CHEBI:15379"/>
        <dbReference type="ChEBI" id="CHEBI:29033"/>
        <dbReference type="ChEBI" id="CHEBI:29034"/>
        <dbReference type="EC" id="1.16.3.1"/>
    </reaction>
</comment>
<dbReference type="GO" id="GO:0020037">
    <property type="term" value="F:heme binding"/>
    <property type="evidence" value="ECO:0007669"/>
    <property type="project" value="TreeGrafter"/>
</dbReference>
<dbReference type="EMBL" id="OBDO01000001">
    <property type="protein sequence ID" value="SNX95003.1"/>
    <property type="molecule type" value="Genomic_DNA"/>
</dbReference>
<gene>
    <name evidence="13" type="ORF">SAMN06893097_101805</name>
</gene>
<dbReference type="PIRSF" id="PIRSF002560">
    <property type="entry name" value="Bacterioferritin"/>
    <property type="match status" value="1"/>
</dbReference>
<dbReference type="PANTHER" id="PTHR30295:SF0">
    <property type="entry name" value="BACTERIOFERRITIN"/>
    <property type="match status" value="1"/>
</dbReference>
<dbReference type="GO" id="GO:0006826">
    <property type="term" value="P:iron ion transport"/>
    <property type="evidence" value="ECO:0007669"/>
    <property type="project" value="InterPro"/>
</dbReference>
<name>A0A285E813_9ACTN</name>
<dbReference type="FunFam" id="1.20.1260.10:FF:000005">
    <property type="entry name" value="Bacterioferritin"/>
    <property type="match status" value="1"/>
</dbReference>
<keyword evidence="14" id="KW-1185">Reference proteome</keyword>
<dbReference type="PROSITE" id="PS00549">
    <property type="entry name" value="BACTERIOFERRITIN"/>
    <property type="match status" value="1"/>
</dbReference>
<dbReference type="EC" id="1.16.3.1" evidence="9"/>
<feature type="binding site" evidence="10">
    <location>
        <position position="50"/>
    </location>
    <ligand>
        <name>Fe cation</name>
        <dbReference type="ChEBI" id="CHEBI:24875"/>
        <label>3</label>
    </ligand>
</feature>
<dbReference type="PROSITE" id="PS50905">
    <property type="entry name" value="FERRITIN_LIKE"/>
    <property type="match status" value="1"/>
</dbReference>
<dbReference type="RefSeq" id="WP_097204534.1">
    <property type="nucleotide sequence ID" value="NZ_JACHXB010000001.1"/>
</dbReference>
<organism evidence="13 14">
    <name type="scientific">Geodermatophilus sabuli</name>
    <dbReference type="NCBI Taxonomy" id="1564158"/>
    <lineage>
        <taxon>Bacteria</taxon>
        <taxon>Bacillati</taxon>
        <taxon>Actinomycetota</taxon>
        <taxon>Actinomycetes</taxon>
        <taxon>Geodermatophilales</taxon>
        <taxon>Geodermatophilaceae</taxon>
        <taxon>Geodermatophilus</taxon>
    </lineage>
</organism>
<dbReference type="GO" id="GO:0006879">
    <property type="term" value="P:intracellular iron ion homeostasis"/>
    <property type="evidence" value="ECO:0007669"/>
    <property type="project" value="UniProtKB-KW"/>
</dbReference>
<comment type="subunit">
    <text evidence="2">Homooligomer of 24 subunits, arranged as 12 dimers, that are packed together to form an approximately spherical molecule with a central cavity, in which large amounts of iron can be deposited.</text>
</comment>
<feature type="binding site" evidence="10">
    <location>
        <position position="94"/>
    </location>
    <ligand>
        <name>Fe cation</name>
        <dbReference type="ChEBI" id="CHEBI:24875"/>
        <label>2</label>
    </ligand>
</feature>
<comment type="similarity">
    <text evidence="9 11">Belongs to the bacterioferritin family.</text>
</comment>
<reference evidence="13 14" key="1">
    <citation type="submission" date="2017-09" db="EMBL/GenBank/DDBJ databases">
        <authorList>
            <person name="Ehlers B."/>
            <person name="Leendertz F.H."/>
        </authorList>
    </citation>
    <scope>NUCLEOTIDE SEQUENCE [LARGE SCALE GENOMIC DNA]</scope>
    <source>
        <strain evidence="13 14">DSM 46844</strain>
    </source>
</reference>
<feature type="binding site" evidence="10">
    <location>
        <position position="127"/>
    </location>
    <ligand>
        <name>Fe cation</name>
        <dbReference type="ChEBI" id="CHEBI:24875"/>
        <label>1</label>
    </ligand>
</feature>
<dbReference type="InterPro" id="IPR009078">
    <property type="entry name" value="Ferritin-like_SF"/>
</dbReference>
<accession>A0A285E813</accession>
<feature type="domain" description="Ferritin-like diiron" evidence="12">
    <location>
        <begin position="1"/>
        <end position="145"/>
    </location>
</feature>
<keyword evidence="6 9" id="KW-0408">Iron</keyword>
<protein>
    <recommendedName>
        <fullName evidence="9 11">Bacterioferritin</fullName>
        <ecNumber evidence="9">1.16.3.1</ecNumber>
    </recommendedName>
</protein>
<dbReference type="PRINTS" id="PR00601">
    <property type="entry name" value="BACFERRITIN"/>
</dbReference>
<evidence type="ECO:0000256" key="5">
    <source>
        <dbReference type="ARBA" id="ARBA00022723"/>
    </source>
</evidence>
<dbReference type="InterPro" id="IPR012347">
    <property type="entry name" value="Ferritin-like"/>
</dbReference>
<evidence type="ECO:0000256" key="7">
    <source>
        <dbReference type="ARBA" id="ARBA00036243"/>
    </source>
</evidence>
<evidence type="ECO:0000256" key="11">
    <source>
        <dbReference type="RuleBase" id="RU000623"/>
    </source>
</evidence>
<feature type="binding site" evidence="10">
    <location>
        <position position="51"/>
    </location>
    <ligand>
        <name>Fe cation</name>
        <dbReference type="ChEBI" id="CHEBI:24875"/>
        <label>2</label>
    </ligand>
</feature>
<dbReference type="PANTHER" id="PTHR30295">
    <property type="entry name" value="BACTERIOFERRITIN"/>
    <property type="match status" value="1"/>
</dbReference>
<dbReference type="GO" id="GO:0008199">
    <property type="term" value="F:ferric iron binding"/>
    <property type="evidence" value="ECO:0007669"/>
    <property type="project" value="InterPro"/>
</dbReference>
<dbReference type="InterPro" id="IPR002024">
    <property type="entry name" value="Bacterioferritin"/>
</dbReference>
<feature type="binding site" description="axial binding residue" evidence="10">
    <location>
        <position position="52"/>
    </location>
    <ligand>
        <name>heme b</name>
        <dbReference type="ChEBI" id="CHEBI:60344"/>
        <note>ligand shared between dimeric partners</note>
    </ligand>
    <ligandPart>
        <name>Fe</name>
        <dbReference type="ChEBI" id="CHEBI:18248"/>
    </ligandPart>
</feature>
<evidence type="ECO:0000256" key="9">
    <source>
        <dbReference type="PIRNR" id="PIRNR002560"/>
    </source>
</evidence>
<dbReference type="GO" id="GO:0004322">
    <property type="term" value="F:ferroxidase activity"/>
    <property type="evidence" value="ECO:0007669"/>
    <property type="project" value="UniProtKB-EC"/>
</dbReference>
<dbReference type="Proteomes" id="UP000219514">
    <property type="component" value="Unassembled WGS sequence"/>
</dbReference>
<dbReference type="OrthoDB" id="9800505at2"/>
<evidence type="ECO:0000313" key="14">
    <source>
        <dbReference type="Proteomes" id="UP000219514"/>
    </source>
</evidence>
<evidence type="ECO:0000256" key="3">
    <source>
        <dbReference type="ARBA" id="ARBA00022434"/>
    </source>
</evidence>
<evidence type="ECO:0000256" key="2">
    <source>
        <dbReference type="ARBA" id="ARBA00011637"/>
    </source>
</evidence>
<evidence type="ECO:0000256" key="8">
    <source>
        <dbReference type="ARBA" id="ARBA00047990"/>
    </source>
</evidence>
<evidence type="ECO:0000256" key="1">
    <source>
        <dbReference type="ARBA" id="ARBA00001970"/>
    </source>
</evidence>
<dbReference type="InterPro" id="IPR009040">
    <property type="entry name" value="Ferritin-like_diiron"/>
</dbReference>
<sequence length="164" mass="19004">MQGDARVIEYLNEQLTSELTAINQYFLHAKMQANWGYNKLAKHTRDESIEEMTHAERLTDRILFLEGLPNYQKLLPLRIGQTVREQFESDMAVEVEVLARLREAIPYCESVGDRVSKNLFEEILADEEHHIDYLETQLHLLDTLGEQLYLAGQIEHPTPGDHAE</sequence>
<comment type="function">
    <text evidence="9">Iron-storage protein, whose ferroxidase center binds Fe(2+), oxidizes it using dioxygen to Fe(3+), and participates in the subsequent Fe(3+) oxide mineral core formation within the central cavity of the BFR protein shell.</text>
</comment>
<dbReference type="CDD" id="cd00907">
    <property type="entry name" value="Bacterioferritin"/>
    <property type="match status" value="1"/>
</dbReference>
<comment type="cofactor">
    <cofactor evidence="1">
        <name>heme b</name>
        <dbReference type="ChEBI" id="CHEBI:60344"/>
    </cofactor>
</comment>
<dbReference type="SUPFAM" id="SSF47240">
    <property type="entry name" value="Ferritin-like"/>
    <property type="match status" value="1"/>
</dbReference>
<proteinExistence type="inferred from homology"/>
<keyword evidence="4 11" id="KW-0349">Heme</keyword>
<evidence type="ECO:0000256" key="4">
    <source>
        <dbReference type="ARBA" id="ARBA00022617"/>
    </source>
</evidence>
<feature type="binding site" evidence="10">
    <location>
        <position position="51"/>
    </location>
    <ligand>
        <name>Fe cation</name>
        <dbReference type="ChEBI" id="CHEBI:24875"/>
        <label>1</label>
    </ligand>
</feature>
<evidence type="ECO:0000259" key="12">
    <source>
        <dbReference type="PROSITE" id="PS50905"/>
    </source>
</evidence>
<dbReference type="InterPro" id="IPR008331">
    <property type="entry name" value="Ferritin_DPS_dom"/>
</dbReference>
<dbReference type="AlphaFoldDB" id="A0A285E813"/>
<dbReference type="Gene3D" id="1.20.1260.10">
    <property type="match status" value="1"/>
</dbReference>
<dbReference type="NCBIfam" id="TIGR00754">
    <property type="entry name" value="bfr"/>
    <property type="match status" value="1"/>
</dbReference>
<keyword evidence="5 9" id="KW-0479">Metal-binding</keyword>